<accession>A0A2A6BCZ2</accession>
<reference evidence="2" key="2">
    <citation type="submission" date="2022-06" db="UniProtKB">
        <authorList>
            <consortium name="EnsemblMetazoa"/>
        </authorList>
    </citation>
    <scope>IDENTIFICATION</scope>
    <source>
        <strain evidence="2">PS312</strain>
    </source>
</reference>
<feature type="compositionally biased region" description="Basic and acidic residues" evidence="1">
    <location>
        <begin position="589"/>
        <end position="604"/>
    </location>
</feature>
<dbReference type="AlphaFoldDB" id="A0A2A6BCZ2"/>
<dbReference type="PANTHER" id="PTHR23022:SF135">
    <property type="entry name" value="SI:DKEY-77F5.3"/>
    <property type="match status" value="1"/>
</dbReference>
<feature type="compositionally biased region" description="Basic and acidic residues" evidence="1">
    <location>
        <begin position="617"/>
        <end position="628"/>
    </location>
</feature>
<feature type="region of interest" description="Disordered" evidence="1">
    <location>
        <begin position="301"/>
        <end position="480"/>
    </location>
</feature>
<protein>
    <submittedName>
        <fullName evidence="2">Uncharacterized protein</fullName>
    </submittedName>
</protein>
<feature type="compositionally biased region" description="Basic and acidic residues" evidence="1">
    <location>
        <begin position="635"/>
        <end position="651"/>
    </location>
</feature>
<dbReference type="EnsemblMetazoa" id="PPA15855.1">
    <property type="protein sequence ID" value="PPA15855.1"/>
    <property type="gene ID" value="WBGene00105409"/>
</dbReference>
<dbReference type="InterPro" id="IPR036397">
    <property type="entry name" value="RNaseH_sf"/>
</dbReference>
<feature type="compositionally biased region" description="Acidic residues" evidence="1">
    <location>
        <begin position="358"/>
        <end position="392"/>
    </location>
</feature>
<gene>
    <name evidence="2" type="primary">WBGene00105409</name>
</gene>
<evidence type="ECO:0000256" key="1">
    <source>
        <dbReference type="SAM" id="MobiDB-lite"/>
    </source>
</evidence>
<dbReference type="Proteomes" id="UP000005239">
    <property type="component" value="Unassembled WGS sequence"/>
</dbReference>
<sequence>MKVVRDDMKALRESGMTYREIAREMRKRRDNLHHTTVRRILLRRGLKKPRKPYSPRSVPRFLHPTVKALVDELYAVENTRTTKQIIDLVKERMGIDIKKDVVACIREELGLRQFRVRYGHAVRVVNQLIRLIYCEKMLEKGEQFLVHTFTDESYVQLGKNARTCFVKNRADAVKAAPKHVPKLLIWAGISVRGPTPITILRGKDCIVNSLKYQSILHESFLERNRMTFGPIGKLVQDAAPCHSSKSTKYYLERSEISRAQFLKEALVDLCMPIKTLLANPNLTLAEYSAIANKEKARLEKKQERQELAGASNELDATSAKKRRFIDRGAGRDDGEEEEEERHGERRTNDGSPEHSEASDDDEEEEEEEEVGDAEDDEMEDGREGDEEVDEGVDGIADGRMTRRMTRASSTAMNSAQNLIDGVQDRRGVKRGQRGDKKLLSVEPVERSRKKDNKGEATKDSENKLNEQRFEERRKRMAEEKKMEKLCRNPIAAVDGLLEAVQSAKAAEQNNVKEAEDKIIELTASLVQMRLNVAKFEKEETRLAELKVNVEKEEGLSNEFFEKFQAHKLTAAQLIRTELQRAAAQERIENLTEHRSDPAGNEDQKNPIAINSSKKGKEKSNDKKKEDCKPSGGDSMEQKEDKNEENSGKKGEDDESQGGQLSMAANGKKPEELEENGKDRTSGGLDLMNENGVKPGDVNGTPSTSTAVPAGPSTSKPVPMDVDPFHFKPDY</sequence>
<keyword evidence="3" id="KW-1185">Reference proteome</keyword>
<dbReference type="GO" id="GO:0003676">
    <property type="term" value="F:nucleic acid binding"/>
    <property type="evidence" value="ECO:0007669"/>
    <property type="project" value="InterPro"/>
</dbReference>
<dbReference type="Gene3D" id="3.30.420.10">
    <property type="entry name" value="Ribonuclease H-like superfamily/Ribonuclease H"/>
    <property type="match status" value="1"/>
</dbReference>
<dbReference type="PANTHER" id="PTHR23022">
    <property type="entry name" value="TRANSPOSABLE ELEMENT-RELATED"/>
    <property type="match status" value="1"/>
</dbReference>
<name>A0A2A6BCZ2_PRIPA</name>
<evidence type="ECO:0000313" key="3">
    <source>
        <dbReference type="Proteomes" id="UP000005239"/>
    </source>
</evidence>
<dbReference type="InterPro" id="IPR052338">
    <property type="entry name" value="Transposase_5"/>
</dbReference>
<feature type="compositionally biased region" description="Basic and acidic residues" evidence="1">
    <location>
        <begin position="340"/>
        <end position="357"/>
    </location>
</feature>
<feature type="compositionally biased region" description="Polar residues" evidence="1">
    <location>
        <begin position="699"/>
        <end position="715"/>
    </location>
</feature>
<evidence type="ECO:0000313" key="2">
    <source>
        <dbReference type="EnsemblMetazoa" id="PPA15855.1"/>
    </source>
</evidence>
<organism evidence="2 3">
    <name type="scientific">Pristionchus pacificus</name>
    <name type="common">Parasitic nematode worm</name>
    <dbReference type="NCBI Taxonomy" id="54126"/>
    <lineage>
        <taxon>Eukaryota</taxon>
        <taxon>Metazoa</taxon>
        <taxon>Ecdysozoa</taxon>
        <taxon>Nematoda</taxon>
        <taxon>Chromadorea</taxon>
        <taxon>Rhabditida</taxon>
        <taxon>Rhabditina</taxon>
        <taxon>Diplogasteromorpha</taxon>
        <taxon>Diplogasteroidea</taxon>
        <taxon>Neodiplogasteridae</taxon>
        <taxon>Pristionchus</taxon>
    </lineage>
</organism>
<feature type="region of interest" description="Disordered" evidence="1">
    <location>
        <begin position="589"/>
        <end position="730"/>
    </location>
</feature>
<reference evidence="3" key="1">
    <citation type="journal article" date="2008" name="Nat. Genet.">
        <title>The Pristionchus pacificus genome provides a unique perspective on nematode lifestyle and parasitism.</title>
        <authorList>
            <person name="Dieterich C."/>
            <person name="Clifton S.W."/>
            <person name="Schuster L.N."/>
            <person name="Chinwalla A."/>
            <person name="Delehaunty K."/>
            <person name="Dinkelacker I."/>
            <person name="Fulton L."/>
            <person name="Fulton R."/>
            <person name="Godfrey J."/>
            <person name="Minx P."/>
            <person name="Mitreva M."/>
            <person name="Roeseler W."/>
            <person name="Tian H."/>
            <person name="Witte H."/>
            <person name="Yang S.P."/>
            <person name="Wilson R.K."/>
            <person name="Sommer R.J."/>
        </authorList>
    </citation>
    <scope>NUCLEOTIDE SEQUENCE [LARGE SCALE GENOMIC DNA]</scope>
    <source>
        <strain evidence="3">PS312</strain>
    </source>
</reference>
<dbReference type="OrthoDB" id="8895781at2759"/>
<feature type="compositionally biased region" description="Basic and acidic residues" evidence="1">
    <location>
        <begin position="422"/>
        <end position="480"/>
    </location>
</feature>
<proteinExistence type="predicted"/>
<accession>A0A8R1YCB0</accession>
<feature type="compositionally biased region" description="Basic and acidic residues" evidence="1">
    <location>
        <begin position="667"/>
        <end position="680"/>
    </location>
</feature>